<evidence type="ECO:0000313" key="3">
    <source>
        <dbReference type="EMBL" id="MFC3115113.1"/>
    </source>
</evidence>
<dbReference type="RefSeq" id="WP_378117113.1">
    <property type="nucleotide sequence ID" value="NZ_JBHRTF010000003.1"/>
</dbReference>
<dbReference type="InterPro" id="IPR008969">
    <property type="entry name" value="CarboxyPept-like_regulatory"/>
</dbReference>
<dbReference type="EMBL" id="JBHRTF010000003">
    <property type="protein sequence ID" value="MFC3115113.1"/>
    <property type="molecule type" value="Genomic_DNA"/>
</dbReference>
<evidence type="ECO:0000256" key="1">
    <source>
        <dbReference type="SAM" id="MobiDB-lite"/>
    </source>
</evidence>
<organism evidence="3 4">
    <name type="scientific">Cellvibrio fontiphilus</name>
    <dbReference type="NCBI Taxonomy" id="1815559"/>
    <lineage>
        <taxon>Bacteria</taxon>
        <taxon>Pseudomonadati</taxon>
        <taxon>Pseudomonadota</taxon>
        <taxon>Gammaproteobacteria</taxon>
        <taxon>Cellvibrionales</taxon>
        <taxon>Cellvibrionaceae</taxon>
        <taxon>Cellvibrio</taxon>
    </lineage>
</organism>
<feature type="region of interest" description="Disordered" evidence="1">
    <location>
        <begin position="624"/>
        <end position="655"/>
    </location>
</feature>
<feature type="chain" id="PRO_5047027656" description="Carboxypeptidase regulatory-like domain-containing protein" evidence="2">
    <location>
        <begin position="19"/>
        <end position="655"/>
    </location>
</feature>
<comment type="caution">
    <text evidence="3">The sequence shown here is derived from an EMBL/GenBank/DDBJ whole genome shotgun (WGS) entry which is preliminary data.</text>
</comment>
<feature type="signal peptide" evidence="2">
    <location>
        <begin position="1"/>
        <end position="18"/>
    </location>
</feature>
<accession>A0ABV7FET2</accession>
<name>A0ABV7FET2_9GAMM</name>
<dbReference type="Pfam" id="PF13620">
    <property type="entry name" value="CarboxypepD_reg"/>
    <property type="match status" value="1"/>
</dbReference>
<proteinExistence type="predicted"/>
<keyword evidence="4" id="KW-1185">Reference proteome</keyword>
<gene>
    <name evidence="3" type="ORF">ACFODX_06060</name>
</gene>
<evidence type="ECO:0000313" key="4">
    <source>
        <dbReference type="Proteomes" id="UP001595555"/>
    </source>
</evidence>
<dbReference type="SUPFAM" id="SSF49464">
    <property type="entry name" value="Carboxypeptidase regulatory domain-like"/>
    <property type="match status" value="1"/>
</dbReference>
<evidence type="ECO:0008006" key="5">
    <source>
        <dbReference type="Google" id="ProtNLM"/>
    </source>
</evidence>
<dbReference type="PROSITE" id="PS51257">
    <property type="entry name" value="PROKAR_LIPOPROTEIN"/>
    <property type="match status" value="1"/>
</dbReference>
<dbReference type="Proteomes" id="UP001595555">
    <property type="component" value="Unassembled WGS sequence"/>
</dbReference>
<sequence length="655" mass="68752">MKVSTLTIALFSSALLLACGGGSGGSSKPSSSSSSVASSISSSSSSSSAVTTYSLSGSVSGLDGSLKLQAGNQQSLTISQNGTFSFTNPIAAGTQISLSLSDTPFRQQCAINSATSFTLQNNVTNISVSCTPLGVLTGNVSSYHTGSPINQAYVTVTAVNAEGETLMSASARTNETGAFRIEGLGIAERFVLNAWGEGFATRSEVFANSAEQPNVDRSALVLQANYSTGFSASSAANLAVDGQTLVELPANAFVTANGSPASGTITPALTIIDPSGDAGVMPGNYEVRNPETGAISLMESFGAIDASFRDANGNLLQLAPGVSATISIPVASRINEATAPNSVPLFYFDETSGYWVQEGEATLVEVDGQYVYRGTVTHFTTWNADRIYETVNLRGCVRDAANSPLANVRIVASGRDYIGQSTAYSDANGTFVIPVRRSSSLLLTSISGSQSDTIATLSGTQDSEVTNCLQLAESSATITLTWGENPEDLDSHWFVPHPTTADEYEIYFGNKTEEVNGVVFDLDVDDITSFGPEVVTVPDFPHAGTYRYVVKLYSGSGTIASSPARVELNLRGNIHVFSPAQASGDQSDRHWHVFNIQVDAQGNTSLVTVQEFTDSEEPAAALLRSSRLPSLKTGSDDGLNTTPASKRKETKHYTH</sequence>
<evidence type="ECO:0000256" key="2">
    <source>
        <dbReference type="SAM" id="SignalP"/>
    </source>
</evidence>
<keyword evidence="2" id="KW-0732">Signal</keyword>
<reference evidence="4" key="1">
    <citation type="journal article" date="2019" name="Int. J. Syst. Evol. Microbiol.">
        <title>The Global Catalogue of Microorganisms (GCM) 10K type strain sequencing project: providing services to taxonomists for standard genome sequencing and annotation.</title>
        <authorList>
            <consortium name="The Broad Institute Genomics Platform"/>
            <consortium name="The Broad Institute Genome Sequencing Center for Infectious Disease"/>
            <person name="Wu L."/>
            <person name="Ma J."/>
        </authorList>
    </citation>
    <scope>NUCLEOTIDE SEQUENCE [LARGE SCALE GENOMIC DNA]</scope>
    <source>
        <strain evidence="4">KCTC 52237</strain>
    </source>
</reference>
<protein>
    <recommendedName>
        <fullName evidence="5">Carboxypeptidase regulatory-like domain-containing protein</fullName>
    </recommendedName>
</protein>